<dbReference type="FunFam" id="2.40.50.1070:FF:000003">
    <property type="entry name" value="23S rRNA (Uracil-5-)-methyltransferase RumA"/>
    <property type="match status" value="1"/>
</dbReference>
<dbReference type="EMBL" id="AP018492">
    <property type="protein sequence ID" value="BBC61361.1"/>
    <property type="molecule type" value="Genomic_DNA"/>
</dbReference>
<dbReference type="InterPro" id="IPR029063">
    <property type="entry name" value="SAM-dependent_MTases_sf"/>
</dbReference>
<dbReference type="SUPFAM" id="SSF50249">
    <property type="entry name" value="Nucleic acid-binding proteins"/>
    <property type="match status" value="1"/>
</dbReference>
<dbReference type="GO" id="GO:0070475">
    <property type="term" value="P:rRNA base methylation"/>
    <property type="evidence" value="ECO:0007669"/>
    <property type="project" value="TreeGrafter"/>
</dbReference>
<dbReference type="Pfam" id="PF05958">
    <property type="entry name" value="tRNA_U5-meth_tr"/>
    <property type="match status" value="1"/>
</dbReference>
<dbReference type="Gene3D" id="3.40.50.150">
    <property type="entry name" value="Vaccinia Virus protein VP39"/>
    <property type="match status" value="1"/>
</dbReference>
<protein>
    <submittedName>
        <fullName evidence="7">RNA methyltransferase, TrmA family</fullName>
    </submittedName>
</protein>
<dbReference type="CDD" id="cd02440">
    <property type="entry name" value="AdoMet_MTases"/>
    <property type="match status" value="1"/>
</dbReference>
<comment type="similarity">
    <text evidence="4">Belongs to the class I-like SAM-binding methyltransferase superfamily. RNA M5U methyltransferase family.</text>
</comment>
<dbReference type="InterPro" id="IPR030391">
    <property type="entry name" value="MeTrfase_TrmA_CS"/>
</dbReference>
<keyword evidence="3 4" id="KW-0949">S-adenosyl-L-methionine</keyword>
<dbReference type="GeneID" id="57043799"/>
<feature type="binding site" evidence="4">
    <location>
        <position position="337"/>
    </location>
    <ligand>
        <name>S-adenosyl-L-methionine</name>
        <dbReference type="ChEBI" id="CHEBI:59789"/>
    </ligand>
</feature>
<dbReference type="FunFam" id="3.40.50.150:FF:000009">
    <property type="entry name" value="23S rRNA (Uracil(1939)-C(5))-methyltransferase RlmD"/>
    <property type="match status" value="1"/>
</dbReference>
<name>A0A2Z5Y3L7_9ENTE</name>
<dbReference type="Proteomes" id="UP000269226">
    <property type="component" value="Chromosome"/>
</dbReference>
<sequence>MKEYPINKNDKITVEIIDLTHEGLGIAKIDHYPIFIENSLPGEIVDILIVKVGNKFAFGKVIEWQKISPERRDLKNYVLLQTGIAPLQHMSYGEQLLFKQKQVKNVMKKIAKLPDTPVLPTIGMAVPKGYRNKAQIPARKVDNQLETGFFRKNSHELIPIQDFYIQDPKIDQAILVIRDILRRFQVKPYNEQEHTGNLRQIIIRRGHYSHEMMVILVTRTKKLFNHEQLVKEIMQKLPETVSIIQNINPDKTNVIMGEESILLYGNPYINDQLLGKNYHISAASFYQVNTEQTEYLYKTAIEFAELSPTDQVVDAYCGIGTIALSLAEQVKHVYGVEIIEAAILDARENAAINQIENCTFKIGKAEEVMIDWQKAGISPNIIFVDPPRKGLTESFIETCTEMDPNRIIYISCNPATLARDLKLFAELGYETRKIQPVDLFPQTYHVETVALLQKIDHLSG</sequence>
<dbReference type="Gene3D" id="2.40.50.140">
    <property type="entry name" value="Nucleic acid-binding proteins"/>
    <property type="match status" value="1"/>
</dbReference>
<gene>
    <name evidence="7" type="ORF">DAT561_1256</name>
</gene>
<dbReference type="PANTHER" id="PTHR11061">
    <property type="entry name" value="RNA M5U METHYLTRANSFERASE"/>
    <property type="match status" value="1"/>
</dbReference>
<dbReference type="InterPro" id="IPR010280">
    <property type="entry name" value="U5_MeTrfase_fam"/>
</dbReference>
<dbReference type="PROSITE" id="PS51687">
    <property type="entry name" value="SAM_MT_RNA_M5U"/>
    <property type="match status" value="1"/>
</dbReference>
<proteinExistence type="inferred from homology"/>
<dbReference type="InterPro" id="IPR002792">
    <property type="entry name" value="TRAM_dom"/>
</dbReference>
<dbReference type="PANTHER" id="PTHR11061:SF30">
    <property type="entry name" value="TRNA (URACIL(54)-C(5))-METHYLTRANSFERASE"/>
    <property type="match status" value="1"/>
</dbReference>
<dbReference type="InterPro" id="IPR012340">
    <property type="entry name" value="NA-bd_OB-fold"/>
</dbReference>
<evidence type="ECO:0000256" key="3">
    <source>
        <dbReference type="ARBA" id="ARBA00022691"/>
    </source>
</evidence>
<dbReference type="AlphaFoldDB" id="A0A2Z5Y3L7"/>
<dbReference type="GO" id="GO:0070041">
    <property type="term" value="F:rRNA (uridine-C5-)-methyltransferase activity"/>
    <property type="evidence" value="ECO:0007669"/>
    <property type="project" value="TreeGrafter"/>
</dbReference>
<keyword evidence="1 4" id="KW-0489">Methyltransferase</keyword>
<dbReference type="PROSITE" id="PS01230">
    <property type="entry name" value="TRMA_1"/>
    <property type="match status" value="1"/>
</dbReference>
<dbReference type="InterPro" id="IPR030390">
    <property type="entry name" value="MeTrfase_TrmA_AS"/>
</dbReference>
<dbReference type="Pfam" id="PF01938">
    <property type="entry name" value="TRAM"/>
    <property type="match status" value="1"/>
</dbReference>
<dbReference type="PROSITE" id="PS01231">
    <property type="entry name" value="TRMA_2"/>
    <property type="match status" value="1"/>
</dbReference>
<dbReference type="Gene3D" id="2.40.50.1070">
    <property type="match status" value="1"/>
</dbReference>
<feature type="active site" evidence="5">
    <location>
        <position position="412"/>
    </location>
</feature>
<dbReference type="PROSITE" id="PS50926">
    <property type="entry name" value="TRAM"/>
    <property type="match status" value="1"/>
</dbReference>
<organism evidence="7 8">
    <name type="scientific">Melissococcus plutonius</name>
    <dbReference type="NCBI Taxonomy" id="33970"/>
    <lineage>
        <taxon>Bacteria</taxon>
        <taxon>Bacillati</taxon>
        <taxon>Bacillota</taxon>
        <taxon>Bacilli</taxon>
        <taxon>Lactobacillales</taxon>
        <taxon>Enterococcaceae</taxon>
        <taxon>Melissococcus</taxon>
    </lineage>
</organism>
<evidence type="ECO:0000256" key="5">
    <source>
        <dbReference type="PROSITE-ProRule" id="PRU10015"/>
    </source>
</evidence>
<reference evidence="7 8" key="1">
    <citation type="submission" date="2018-01" db="EMBL/GenBank/DDBJ databases">
        <title>Whole genome sequence of Melissococcus plutonius DAT561.</title>
        <authorList>
            <person name="Okumura K."/>
            <person name="Takamatsu D."/>
            <person name="Okura M."/>
        </authorList>
    </citation>
    <scope>NUCLEOTIDE SEQUENCE [LARGE SCALE GENOMIC DNA]</scope>
    <source>
        <strain evidence="7 8">DAT561</strain>
    </source>
</reference>
<evidence type="ECO:0000313" key="8">
    <source>
        <dbReference type="Proteomes" id="UP000269226"/>
    </source>
</evidence>
<dbReference type="NCBIfam" id="TIGR00479">
    <property type="entry name" value="rumA"/>
    <property type="match status" value="1"/>
</dbReference>
<keyword evidence="2 4" id="KW-0808">Transferase</keyword>
<dbReference type="RefSeq" id="WP_015695211.1">
    <property type="nucleotide sequence ID" value="NZ_AP018492.1"/>
</dbReference>
<evidence type="ECO:0000259" key="6">
    <source>
        <dbReference type="PROSITE" id="PS50926"/>
    </source>
</evidence>
<feature type="binding site" evidence="4">
    <location>
        <position position="316"/>
    </location>
    <ligand>
        <name>S-adenosyl-L-methionine</name>
        <dbReference type="ChEBI" id="CHEBI:59789"/>
    </ligand>
</feature>
<feature type="binding site" evidence="4">
    <location>
        <position position="385"/>
    </location>
    <ligand>
        <name>S-adenosyl-L-methionine</name>
        <dbReference type="ChEBI" id="CHEBI:59789"/>
    </ligand>
</feature>
<accession>A0A2Z5Y3L7</accession>
<feature type="active site" description="Nucleophile" evidence="4">
    <location>
        <position position="412"/>
    </location>
</feature>
<dbReference type="SUPFAM" id="SSF53335">
    <property type="entry name" value="S-adenosyl-L-methionine-dependent methyltransferases"/>
    <property type="match status" value="1"/>
</dbReference>
<feature type="domain" description="TRAM" evidence="6">
    <location>
        <begin position="5"/>
        <end position="63"/>
    </location>
</feature>
<evidence type="ECO:0000256" key="2">
    <source>
        <dbReference type="ARBA" id="ARBA00022679"/>
    </source>
</evidence>
<evidence type="ECO:0000256" key="1">
    <source>
        <dbReference type="ARBA" id="ARBA00022603"/>
    </source>
</evidence>
<evidence type="ECO:0000313" key="7">
    <source>
        <dbReference type="EMBL" id="BBC61361.1"/>
    </source>
</evidence>
<feature type="binding site" evidence="4">
    <location>
        <position position="287"/>
    </location>
    <ligand>
        <name>S-adenosyl-L-methionine</name>
        <dbReference type="ChEBI" id="CHEBI:59789"/>
    </ligand>
</feature>
<evidence type="ECO:0000256" key="4">
    <source>
        <dbReference type="PROSITE-ProRule" id="PRU01024"/>
    </source>
</evidence>